<dbReference type="InterPro" id="IPR020471">
    <property type="entry name" value="AKR"/>
</dbReference>
<dbReference type="Proteomes" id="UP001209076">
    <property type="component" value="Unassembled WGS sequence"/>
</dbReference>
<gene>
    <name evidence="2" type="ORF">N7603_06600</name>
</gene>
<accession>A0ABT2PWI9</accession>
<comment type="caution">
    <text evidence="2">The sequence shown here is derived from an EMBL/GenBank/DDBJ whole genome shotgun (WGS) entry which is preliminary data.</text>
</comment>
<keyword evidence="3" id="KW-1185">Reference proteome</keyword>
<organism evidence="2 3">
    <name type="scientific">Paracholeplasma vituli</name>
    <dbReference type="NCBI Taxonomy" id="69473"/>
    <lineage>
        <taxon>Bacteria</taxon>
        <taxon>Bacillati</taxon>
        <taxon>Mycoplasmatota</taxon>
        <taxon>Mollicutes</taxon>
        <taxon>Acholeplasmatales</taxon>
        <taxon>Acholeplasmataceae</taxon>
        <taxon>Paracholeplasma</taxon>
    </lineage>
</organism>
<dbReference type="CDD" id="cd19086">
    <property type="entry name" value="AKR_AKR11C1"/>
    <property type="match status" value="1"/>
</dbReference>
<dbReference type="InterPro" id="IPR036812">
    <property type="entry name" value="NAD(P)_OxRdtase_dom_sf"/>
</dbReference>
<reference evidence="3" key="1">
    <citation type="submission" date="2023-07" db="EMBL/GenBank/DDBJ databases">
        <title>Novel Mycoplasma species identified in domestic and wild animals.</title>
        <authorList>
            <person name="Volokhov D.V."/>
            <person name="Furtak V.A."/>
            <person name="Zagorodnyaya T.A."/>
        </authorList>
    </citation>
    <scope>NUCLEOTIDE SEQUENCE [LARGE SCALE GENOMIC DNA]</scope>
    <source>
        <strain evidence="3">92-19</strain>
    </source>
</reference>
<proteinExistence type="predicted"/>
<dbReference type="PRINTS" id="PR00069">
    <property type="entry name" value="ALDKETRDTASE"/>
</dbReference>
<name>A0ABT2PWI9_9MOLU</name>
<dbReference type="EMBL" id="JAOEGN010000012">
    <property type="protein sequence ID" value="MCU0105325.1"/>
    <property type="molecule type" value="Genomic_DNA"/>
</dbReference>
<dbReference type="InterPro" id="IPR023210">
    <property type="entry name" value="NADP_OxRdtase_dom"/>
</dbReference>
<feature type="domain" description="NADP-dependent oxidoreductase" evidence="1">
    <location>
        <begin position="15"/>
        <end position="288"/>
    </location>
</feature>
<dbReference type="InterPro" id="IPR053135">
    <property type="entry name" value="AKR2_Oxidoreductase"/>
</dbReference>
<dbReference type="RefSeq" id="WP_262096627.1">
    <property type="nucleotide sequence ID" value="NZ_JAOEGN010000012.1"/>
</dbReference>
<dbReference type="PANTHER" id="PTHR43312">
    <property type="entry name" value="D-THREO-ALDOSE 1-DEHYDROGENASE"/>
    <property type="match status" value="1"/>
</dbReference>
<sequence>MNEAVYAKTDKIVNRLGFGSWQLNNPLWGDMSETEAIKLVRYAIEQGINLFDTAPAYGSGQSEVILGQAIQGQREHVVINTKVGHLADGTSDFSVSSLENQIQVSLKRLNTDYIDSVILHNPDRTILAGKTMHFDKLKQLKSQGFIRAYGVSIDTYEDLMLVLQNVDLDVIEILFNVFFQGPAQGFQLASLKNVSLIVKVPLDSGWLTGKYNHHSQFTGIRARWSPAVIKRRADLVDEVKTISKTEALVPIALGFILSYPEITAVIPGIKDESQLQSILECEHTISDEIKNQLIKLYDDKLKTNPLPW</sequence>
<protein>
    <submittedName>
        <fullName evidence="2">Aldo/keto reductase</fullName>
    </submittedName>
</protein>
<dbReference type="Gene3D" id="3.20.20.100">
    <property type="entry name" value="NADP-dependent oxidoreductase domain"/>
    <property type="match status" value="1"/>
</dbReference>
<evidence type="ECO:0000313" key="3">
    <source>
        <dbReference type="Proteomes" id="UP001209076"/>
    </source>
</evidence>
<dbReference type="Pfam" id="PF00248">
    <property type="entry name" value="Aldo_ket_red"/>
    <property type="match status" value="1"/>
</dbReference>
<dbReference type="PANTHER" id="PTHR43312:SF1">
    <property type="entry name" value="NADP-DEPENDENT OXIDOREDUCTASE DOMAIN-CONTAINING PROTEIN"/>
    <property type="match status" value="1"/>
</dbReference>
<evidence type="ECO:0000313" key="2">
    <source>
        <dbReference type="EMBL" id="MCU0105325.1"/>
    </source>
</evidence>
<dbReference type="SUPFAM" id="SSF51430">
    <property type="entry name" value="NAD(P)-linked oxidoreductase"/>
    <property type="match status" value="1"/>
</dbReference>
<evidence type="ECO:0000259" key="1">
    <source>
        <dbReference type="Pfam" id="PF00248"/>
    </source>
</evidence>